<evidence type="ECO:0000256" key="4">
    <source>
        <dbReference type="ARBA" id="ARBA00022568"/>
    </source>
</evidence>
<dbReference type="InterPro" id="IPR002110">
    <property type="entry name" value="Ankyrin_rpt"/>
</dbReference>
<keyword evidence="8" id="KW-0106">Calcium</keyword>
<dbReference type="Gene3D" id="1.25.40.20">
    <property type="entry name" value="Ankyrin repeat-containing domain"/>
    <property type="match status" value="2"/>
</dbReference>
<organism evidence="16 17">
    <name type="scientific">Candidula unifasciata</name>
    <dbReference type="NCBI Taxonomy" id="100452"/>
    <lineage>
        <taxon>Eukaryota</taxon>
        <taxon>Metazoa</taxon>
        <taxon>Spiralia</taxon>
        <taxon>Lophotrochozoa</taxon>
        <taxon>Mollusca</taxon>
        <taxon>Gastropoda</taxon>
        <taxon>Heterobranchia</taxon>
        <taxon>Euthyneura</taxon>
        <taxon>Panpulmonata</taxon>
        <taxon>Eupulmonata</taxon>
        <taxon>Stylommatophora</taxon>
        <taxon>Helicina</taxon>
        <taxon>Helicoidea</taxon>
        <taxon>Geomitridae</taxon>
        <taxon>Candidula</taxon>
    </lineage>
</organism>
<evidence type="ECO:0000256" key="2">
    <source>
        <dbReference type="ARBA" id="ARBA00022448"/>
    </source>
</evidence>
<dbReference type="PROSITE" id="PS50088">
    <property type="entry name" value="ANK_REPEAT"/>
    <property type="match status" value="3"/>
</dbReference>
<dbReference type="PANTHER" id="PTHR10582">
    <property type="entry name" value="TRANSIENT RECEPTOR POTENTIAL ION CHANNEL PROTEIN"/>
    <property type="match status" value="1"/>
</dbReference>
<dbReference type="AlphaFoldDB" id="A0A8S3ZYI4"/>
<feature type="transmembrane region" description="Helical" evidence="14">
    <location>
        <begin position="457"/>
        <end position="475"/>
    </location>
</feature>
<name>A0A8S3ZYI4_9EUPU</name>
<feature type="non-terminal residue" evidence="16">
    <location>
        <position position="518"/>
    </location>
</feature>
<dbReference type="Pfam" id="PF00520">
    <property type="entry name" value="Ion_trans"/>
    <property type="match status" value="1"/>
</dbReference>
<proteinExistence type="predicted"/>
<feature type="domain" description="Ion transport" evidence="15">
    <location>
        <begin position="353"/>
        <end position="510"/>
    </location>
</feature>
<evidence type="ECO:0000256" key="12">
    <source>
        <dbReference type="ARBA" id="ARBA00023303"/>
    </source>
</evidence>
<dbReference type="InterPro" id="IPR024862">
    <property type="entry name" value="TRPV"/>
</dbReference>
<dbReference type="SMART" id="SM00248">
    <property type="entry name" value="ANK"/>
    <property type="match status" value="5"/>
</dbReference>
<dbReference type="InterPro" id="IPR036770">
    <property type="entry name" value="Ankyrin_rpt-contain_sf"/>
</dbReference>
<feature type="transmembrane region" description="Helical" evidence="14">
    <location>
        <begin position="376"/>
        <end position="394"/>
    </location>
</feature>
<dbReference type="Pfam" id="PF12796">
    <property type="entry name" value="Ank_2"/>
    <property type="match status" value="2"/>
</dbReference>
<keyword evidence="17" id="KW-1185">Reference proteome</keyword>
<evidence type="ECO:0000256" key="7">
    <source>
        <dbReference type="ARBA" id="ARBA00022737"/>
    </source>
</evidence>
<keyword evidence="2" id="KW-0813">Transport</keyword>
<sequence>HGKAERGQRYSDCPEYGHFTRFFSFFAIDFSVTEDDEDRTLSSGLGLDDMLDGFSSTSKVNSQFLKKDSRLSAVNNQALIQYFAKLGQSKNEDEVIDLDYVDTLLASGADINCIDRHGQTVMHEVARAWHVDVAKFLIEHGADVNKGDHFGRTPLHVAAAVDYVEMINMLIENNADKEATTVDENQTPVFYAAKTDAVQALKALILKHGCLYKTIVDYKGRTPIHVAAELDRSETARLLLECEAPVYLSDNQGSRAITWIISKMAPVANEALKQLYSTDRANRKQYYALNYLVRDKDKDPLGKAQTPLHTAVTFKQYDLLMHPVFRQLLDRMWHHFGRFWTLYQLGINLVYIVMWTVIGIVVEYDKRHSYTMPDDIWRIILYIIAVAFTVYQIFEEVMEFRRSQKMHSYWEDTRKVDIQMDMKFCHPRWPEERKYLEMEIEALEQQKPKYFHDMWNIFDWICYIMLLVCIATHVADIISHTEILARLHIRFMAATIILLWLRLMKNARAFAILGNDTN</sequence>
<evidence type="ECO:0000256" key="1">
    <source>
        <dbReference type="ARBA" id="ARBA00004651"/>
    </source>
</evidence>
<accession>A0A8S3ZYI4</accession>
<evidence type="ECO:0000256" key="3">
    <source>
        <dbReference type="ARBA" id="ARBA00022475"/>
    </source>
</evidence>
<feature type="transmembrane region" description="Helical" evidence="14">
    <location>
        <begin position="341"/>
        <end position="364"/>
    </location>
</feature>
<feature type="repeat" description="ANK" evidence="13">
    <location>
        <begin position="117"/>
        <end position="149"/>
    </location>
</feature>
<evidence type="ECO:0000259" key="15">
    <source>
        <dbReference type="Pfam" id="PF00520"/>
    </source>
</evidence>
<keyword evidence="9 14" id="KW-1133">Transmembrane helix</keyword>
<keyword evidence="3" id="KW-1003">Cell membrane</keyword>
<dbReference type="OrthoDB" id="194358at2759"/>
<keyword evidence="6 14" id="KW-0812">Transmembrane</keyword>
<keyword evidence="11 14" id="KW-0472">Membrane</keyword>
<dbReference type="EMBL" id="CAJHNH020005890">
    <property type="protein sequence ID" value="CAG5133070.1"/>
    <property type="molecule type" value="Genomic_DNA"/>
</dbReference>
<keyword evidence="13" id="KW-0040">ANK repeat</keyword>
<comment type="caution">
    <text evidence="16">The sequence shown here is derived from an EMBL/GenBank/DDBJ whole genome shotgun (WGS) entry which is preliminary data.</text>
</comment>
<evidence type="ECO:0000256" key="11">
    <source>
        <dbReference type="ARBA" id="ARBA00023136"/>
    </source>
</evidence>
<keyword evidence="4" id="KW-0109">Calcium transport</keyword>
<dbReference type="InterPro" id="IPR005821">
    <property type="entry name" value="Ion_trans_dom"/>
</dbReference>
<evidence type="ECO:0000256" key="14">
    <source>
        <dbReference type="SAM" id="Phobius"/>
    </source>
</evidence>
<feature type="non-terminal residue" evidence="16">
    <location>
        <position position="1"/>
    </location>
</feature>
<evidence type="ECO:0000256" key="13">
    <source>
        <dbReference type="PROSITE-ProRule" id="PRU00023"/>
    </source>
</evidence>
<keyword evidence="5" id="KW-0107">Calcium channel</keyword>
<evidence type="ECO:0000256" key="8">
    <source>
        <dbReference type="ARBA" id="ARBA00022837"/>
    </source>
</evidence>
<dbReference type="GO" id="GO:0005262">
    <property type="term" value="F:calcium channel activity"/>
    <property type="evidence" value="ECO:0007669"/>
    <property type="project" value="UniProtKB-KW"/>
</dbReference>
<feature type="repeat" description="ANK" evidence="13">
    <location>
        <begin position="150"/>
        <end position="182"/>
    </location>
</feature>
<protein>
    <recommendedName>
        <fullName evidence="15">Ion transport domain-containing protein</fullName>
    </recommendedName>
</protein>
<evidence type="ECO:0000256" key="9">
    <source>
        <dbReference type="ARBA" id="ARBA00022989"/>
    </source>
</evidence>
<gene>
    <name evidence="16" type="ORF">CUNI_LOCUS18628</name>
</gene>
<keyword evidence="7" id="KW-0677">Repeat</keyword>
<evidence type="ECO:0000313" key="17">
    <source>
        <dbReference type="Proteomes" id="UP000678393"/>
    </source>
</evidence>
<feature type="repeat" description="ANK" evidence="13">
    <location>
        <begin position="219"/>
        <end position="251"/>
    </location>
</feature>
<evidence type="ECO:0000256" key="5">
    <source>
        <dbReference type="ARBA" id="ARBA00022673"/>
    </source>
</evidence>
<evidence type="ECO:0000313" key="16">
    <source>
        <dbReference type="EMBL" id="CAG5133070.1"/>
    </source>
</evidence>
<comment type="subcellular location">
    <subcellularLocation>
        <location evidence="1">Cell membrane</location>
        <topology evidence="1">Multi-pass membrane protein</topology>
    </subcellularLocation>
</comment>
<dbReference type="GO" id="GO:0005886">
    <property type="term" value="C:plasma membrane"/>
    <property type="evidence" value="ECO:0007669"/>
    <property type="project" value="UniProtKB-SubCell"/>
</dbReference>
<evidence type="ECO:0000256" key="6">
    <source>
        <dbReference type="ARBA" id="ARBA00022692"/>
    </source>
</evidence>
<dbReference type="Proteomes" id="UP000678393">
    <property type="component" value="Unassembled WGS sequence"/>
</dbReference>
<dbReference type="PROSITE" id="PS50297">
    <property type="entry name" value="ANK_REP_REGION"/>
    <property type="match status" value="3"/>
</dbReference>
<reference evidence="16" key="1">
    <citation type="submission" date="2021-04" db="EMBL/GenBank/DDBJ databases">
        <authorList>
            <consortium name="Molecular Ecology Group"/>
        </authorList>
    </citation>
    <scope>NUCLEOTIDE SEQUENCE</scope>
</reference>
<dbReference type="SUPFAM" id="SSF48403">
    <property type="entry name" value="Ankyrin repeat"/>
    <property type="match status" value="1"/>
</dbReference>
<keyword evidence="12" id="KW-0407">Ion channel</keyword>
<dbReference type="GO" id="GO:0098703">
    <property type="term" value="P:calcium ion import across plasma membrane"/>
    <property type="evidence" value="ECO:0007669"/>
    <property type="project" value="TreeGrafter"/>
</dbReference>
<feature type="transmembrane region" description="Helical" evidence="14">
    <location>
        <begin position="487"/>
        <end position="503"/>
    </location>
</feature>
<keyword evidence="10" id="KW-0406">Ion transport</keyword>
<evidence type="ECO:0000256" key="10">
    <source>
        <dbReference type="ARBA" id="ARBA00023065"/>
    </source>
</evidence>
<dbReference type="PANTHER" id="PTHR10582:SF33">
    <property type="entry name" value="TRANSIENT RECEPTOR POTENTIAL CHANNEL PYREXIA"/>
    <property type="match status" value="1"/>
</dbReference>